<feature type="region of interest" description="Disordered" evidence="1">
    <location>
        <begin position="264"/>
        <end position="283"/>
    </location>
</feature>
<dbReference type="EMBL" id="LFJN01000009">
    <property type="protein sequence ID" value="KPI41408.1"/>
    <property type="molecule type" value="Genomic_DNA"/>
</dbReference>
<feature type="region of interest" description="Disordered" evidence="1">
    <location>
        <begin position="366"/>
        <end position="391"/>
    </location>
</feature>
<evidence type="ECO:0000313" key="3">
    <source>
        <dbReference type="Proteomes" id="UP000038010"/>
    </source>
</evidence>
<feature type="region of interest" description="Disordered" evidence="1">
    <location>
        <begin position="422"/>
        <end position="441"/>
    </location>
</feature>
<dbReference type="GeneID" id="28741633"/>
<feature type="region of interest" description="Disordered" evidence="1">
    <location>
        <begin position="209"/>
        <end position="231"/>
    </location>
</feature>
<dbReference type="RefSeq" id="XP_018001371.1">
    <property type="nucleotide sequence ID" value="XM_018149753.1"/>
</dbReference>
<dbReference type="AlphaFoldDB" id="A0A0N0NND7"/>
<protein>
    <submittedName>
        <fullName evidence="2">Uncharacterized protein</fullName>
    </submittedName>
</protein>
<feature type="compositionally biased region" description="Polar residues" evidence="1">
    <location>
        <begin position="449"/>
        <end position="470"/>
    </location>
</feature>
<evidence type="ECO:0000256" key="1">
    <source>
        <dbReference type="SAM" id="MobiDB-lite"/>
    </source>
</evidence>
<dbReference type="Proteomes" id="UP000038010">
    <property type="component" value="Unassembled WGS sequence"/>
</dbReference>
<dbReference type="VEuPathDB" id="FungiDB:AB675_9239"/>
<gene>
    <name evidence="2" type="ORF">AB675_9239</name>
</gene>
<proteinExistence type="predicted"/>
<comment type="caution">
    <text evidence="2">The sequence shown here is derived from an EMBL/GenBank/DDBJ whole genome shotgun (WGS) entry which is preliminary data.</text>
</comment>
<feature type="compositionally biased region" description="Low complexity" evidence="1">
    <location>
        <begin position="515"/>
        <end position="528"/>
    </location>
</feature>
<feature type="compositionally biased region" description="Basic and acidic residues" evidence="1">
    <location>
        <begin position="379"/>
        <end position="391"/>
    </location>
</feature>
<keyword evidence="3" id="KW-1185">Reference proteome</keyword>
<name>A0A0N0NND7_9EURO</name>
<reference evidence="2 3" key="1">
    <citation type="submission" date="2015-06" db="EMBL/GenBank/DDBJ databases">
        <title>Draft genome of the ant-associated black yeast Phialophora attae CBS 131958.</title>
        <authorList>
            <person name="Moreno L.F."/>
            <person name="Stielow B.J."/>
            <person name="de Hoog S."/>
            <person name="Vicente V.A."/>
            <person name="Weiss V.A."/>
            <person name="de Vries M."/>
            <person name="Cruz L.M."/>
            <person name="Souza E.M."/>
        </authorList>
    </citation>
    <scope>NUCLEOTIDE SEQUENCE [LARGE SCALE GENOMIC DNA]</scope>
    <source>
        <strain evidence="2 3">CBS 131958</strain>
    </source>
</reference>
<evidence type="ECO:0000313" key="2">
    <source>
        <dbReference type="EMBL" id="KPI41408.1"/>
    </source>
</evidence>
<feature type="region of interest" description="Disordered" evidence="1">
    <location>
        <begin position="447"/>
        <end position="540"/>
    </location>
</feature>
<feature type="compositionally biased region" description="Polar residues" evidence="1">
    <location>
        <begin position="478"/>
        <end position="493"/>
    </location>
</feature>
<organism evidence="2 3">
    <name type="scientific">Cyphellophora attinorum</name>
    <dbReference type="NCBI Taxonomy" id="1664694"/>
    <lineage>
        <taxon>Eukaryota</taxon>
        <taxon>Fungi</taxon>
        <taxon>Dikarya</taxon>
        <taxon>Ascomycota</taxon>
        <taxon>Pezizomycotina</taxon>
        <taxon>Eurotiomycetes</taxon>
        <taxon>Chaetothyriomycetidae</taxon>
        <taxon>Chaetothyriales</taxon>
        <taxon>Cyphellophoraceae</taxon>
        <taxon>Cyphellophora</taxon>
    </lineage>
</organism>
<sequence>MALLNLPYRLRAQSVLPSGPFYQGRMFPDDSMLTANAWTKKAGREEMMKSKYASTERKKLIPRSPSSLSRAEKIRRRVRTEGFYSAKLAEHATKHPPKRCMKRSSTENLLLESDLPVPATKKGRNDTDYSFGIETADPANSAPLISLALCVEQAHVSRRDLPSDSSNASRIEEIISLLQKFHLGKASRKWLMQMRSDDTASTTCAVRSTEYVSPAEEKRKDDAQASSVPKARKSVRFAEDVQVIAIESIKYLQKKVTRRCRAKTEDSEVKGASGKLDADSNSLGQKIDPDASEMLVTVNHSPQASSRLLSRKISSSGSDKHLLSIPIDHLHSYPSETAKETAVENDRSFVDPVWAGQQPGRYESIFNNRQNKSRPVTSENHDNVVRSRAARDRTCVTAPVKSRVTSIRDPVYWFANFADGGNHGSRARVAPQSSSGARLRYDHEKHSVTNDLGRSSNAPKQAPTLGSAQVTEALASHDVSSGDEQAEHTSNVDTAAAQHPRPAYESIPSQTYGIARSQSSSSTSASAPDDSRAGDIETSFSQSKPKARFCDAQSHVIEAALNEEHKSLSYVDEFEVKVPGAFDTTAIETMAKCVEPPISSKLGLMERIWTALSKLVCFGSYDGFLT</sequence>
<accession>A0A0N0NND7</accession>
<feature type="compositionally biased region" description="Polar residues" evidence="1">
    <location>
        <begin position="366"/>
        <end position="378"/>
    </location>
</feature>